<evidence type="ECO:0000256" key="5">
    <source>
        <dbReference type="ARBA" id="ARBA00047380"/>
    </source>
</evidence>
<dbReference type="InterPro" id="IPR023168">
    <property type="entry name" value="GatB_Yqey_C_2"/>
</dbReference>
<dbReference type="Pfam" id="PF02637">
    <property type="entry name" value="GatB_Yqey"/>
    <property type="match status" value="1"/>
</dbReference>
<feature type="non-terminal residue" evidence="8">
    <location>
        <position position="1"/>
    </location>
</feature>
<comment type="catalytic activity">
    <reaction evidence="6">
        <text>L-glutamyl-tRNA(Gln) + L-glutamine + ATP + H2O = L-glutaminyl-tRNA(Gln) + L-glutamate + ADP + phosphate + H(+)</text>
        <dbReference type="Rhea" id="RHEA:17521"/>
        <dbReference type="Rhea" id="RHEA-COMP:9681"/>
        <dbReference type="Rhea" id="RHEA-COMP:9684"/>
        <dbReference type="ChEBI" id="CHEBI:15377"/>
        <dbReference type="ChEBI" id="CHEBI:15378"/>
        <dbReference type="ChEBI" id="CHEBI:29985"/>
        <dbReference type="ChEBI" id="CHEBI:30616"/>
        <dbReference type="ChEBI" id="CHEBI:43474"/>
        <dbReference type="ChEBI" id="CHEBI:58359"/>
        <dbReference type="ChEBI" id="CHEBI:78520"/>
        <dbReference type="ChEBI" id="CHEBI:78521"/>
        <dbReference type="ChEBI" id="CHEBI:456216"/>
    </reaction>
</comment>
<proteinExistence type="predicted"/>
<evidence type="ECO:0000259" key="7">
    <source>
        <dbReference type="SMART" id="SM00845"/>
    </source>
</evidence>
<dbReference type="AlphaFoldDB" id="X1D0Z0"/>
<keyword evidence="1" id="KW-0436">Ligase</keyword>
<keyword evidence="4" id="KW-0648">Protein biosynthesis</keyword>
<dbReference type="SUPFAM" id="SSF89095">
    <property type="entry name" value="GatB/YqeY motif"/>
    <property type="match status" value="1"/>
</dbReference>
<comment type="catalytic activity">
    <reaction evidence="5">
        <text>L-aspartyl-tRNA(Asn) + L-glutamine + ATP + H2O = L-asparaginyl-tRNA(Asn) + L-glutamate + ADP + phosphate + 2 H(+)</text>
        <dbReference type="Rhea" id="RHEA:14513"/>
        <dbReference type="Rhea" id="RHEA-COMP:9674"/>
        <dbReference type="Rhea" id="RHEA-COMP:9677"/>
        <dbReference type="ChEBI" id="CHEBI:15377"/>
        <dbReference type="ChEBI" id="CHEBI:15378"/>
        <dbReference type="ChEBI" id="CHEBI:29985"/>
        <dbReference type="ChEBI" id="CHEBI:30616"/>
        <dbReference type="ChEBI" id="CHEBI:43474"/>
        <dbReference type="ChEBI" id="CHEBI:58359"/>
        <dbReference type="ChEBI" id="CHEBI:78515"/>
        <dbReference type="ChEBI" id="CHEBI:78516"/>
        <dbReference type="ChEBI" id="CHEBI:456216"/>
    </reaction>
</comment>
<gene>
    <name evidence="8" type="ORF">S01H4_56526</name>
</gene>
<dbReference type="GO" id="GO:0005524">
    <property type="term" value="F:ATP binding"/>
    <property type="evidence" value="ECO:0007669"/>
    <property type="project" value="UniProtKB-KW"/>
</dbReference>
<evidence type="ECO:0000256" key="2">
    <source>
        <dbReference type="ARBA" id="ARBA00022741"/>
    </source>
</evidence>
<feature type="domain" description="Asn/Gln amidotransferase" evidence="7">
    <location>
        <begin position="1"/>
        <end position="125"/>
    </location>
</feature>
<sequence>SPFLLNQKQIQIENCKISPNHLIEMLKMIEAGKISGKIAKSIFEEMFKTGKMPEEIVEQKGLKQISDIDKLTDIIEQVLKENPEIVTQYLSGKMQVFNFLVGQVMKKTKGKANPKLVNELLKKKLK</sequence>
<dbReference type="SMART" id="SM00845">
    <property type="entry name" value="GatB_Yqey"/>
    <property type="match status" value="1"/>
</dbReference>
<name>X1D0Z0_9ZZZZ</name>
<dbReference type="InterPro" id="IPR003789">
    <property type="entry name" value="Asn/Gln_tRNA_amidoTrase-B-like"/>
</dbReference>
<evidence type="ECO:0000256" key="4">
    <source>
        <dbReference type="ARBA" id="ARBA00022917"/>
    </source>
</evidence>
<dbReference type="EMBL" id="BART01032761">
    <property type="protein sequence ID" value="GAH14461.1"/>
    <property type="molecule type" value="Genomic_DNA"/>
</dbReference>
<organism evidence="8">
    <name type="scientific">marine sediment metagenome</name>
    <dbReference type="NCBI Taxonomy" id="412755"/>
    <lineage>
        <taxon>unclassified sequences</taxon>
        <taxon>metagenomes</taxon>
        <taxon>ecological metagenomes</taxon>
    </lineage>
</organism>
<dbReference type="InterPro" id="IPR018027">
    <property type="entry name" value="Asn/Gln_amidotransferase"/>
</dbReference>
<dbReference type="InterPro" id="IPR017959">
    <property type="entry name" value="Asn/Gln-tRNA_amidoTrfase_suB/E"/>
</dbReference>
<protein>
    <recommendedName>
        <fullName evidence="7">Asn/Gln amidotransferase domain-containing protein</fullName>
    </recommendedName>
</protein>
<dbReference type="Gene3D" id="1.10.10.410">
    <property type="match status" value="1"/>
</dbReference>
<accession>X1D0Z0</accession>
<evidence type="ECO:0000256" key="6">
    <source>
        <dbReference type="ARBA" id="ARBA00047913"/>
    </source>
</evidence>
<keyword evidence="2" id="KW-0547">Nucleotide-binding</keyword>
<evidence type="ECO:0000256" key="3">
    <source>
        <dbReference type="ARBA" id="ARBA00022840"/>
    </source>
</evidence>
<dbReference type="GO" id="GO:0006412">
    <property type="term" value="P:translation"/>
    <property type="evidence" value="ECO:0007669"/>
    <property type="project" value="UniProtKB-KW"/>
</dbReference>
<dbReference type="PANTHER" id="PTHR11659">
    <property type="entry name" value="GLUTAMYL-TRNA GLN AMIDOTRANSFERASE SUBUNIT B MITOCHONDRIAL AND PROKARYOTIC PET112-RELATED"/>
    <property type="match status" value="1"/>
</dbReference>
<keyword evidence="3" id="KW-0067">ATP-binding</keyword>
<comment type="caution">
    <text evidence="8">The sequence shown here is derived from an EMBL/GenBank/DDBJ whole genome shotgun (WGS) entry which is preliminary data.</text>
</comment>
<reference evidence="8" key="1">
    <citation type="journal article" date="2014" name="Front. Microbiol.">
        <title>High frequency of phylogenetically diverse reductive dehalogenase-homologous genes in deep subseafloor sedimentary metagenomes.</title>
        <authorList>
            <person name="Kawai M."/>
            <person name="Futagami T."/>
            <person name="Toyoda A."/>
            <person name="Takaki Y."/>
            <person name="Nishi S."/>
            <person name="Hori S."/>
            <person name="Arai W."/>
            <person name="Tsubouchi T."/>
            <person name="Morono Y."/>
            <person name="Uchiyama I."/>
            <person name="Ito T."/>
            <person name="Fujiyama A."/>
            <person name="Inagaki F."/>
            <person name="Takami H."/>
        </authorList>
    </citation>
    <scope>NUCLEOTIDE SEQUENCE</scope>
    <source>
        <strain evidence="8">Expedition CK06-06</strain>
    </source>
</reference>
<dbReference type="FunFam" id="1.10.10.410:FF:000001">
    <property type="entry name" value="Aspartyl/glutamyl-tRNA(Asn/Gln) amidotransferase subunit B"/>
    <property type="match status" value="1"/>
</dbReference>
<evidence type="ECO:0000256" key="1">
    <source>
        <dbReference type="ARBA" id="ARBA00022598"/>
    </source>
</evidence>
<evidence type="ECO:0000313" key="8">
    <source>
        <dbReference type="EMBL" id="GAH14461.1"/>
    </source>
</evidence>
<dbReference type="GO" id="GO:0016884">
    <property type="term" value="F:carbon-nitrogen ligase activity, with glutamine as amido-N-donor"/>
    <property type="evidence" value="ECO:0007669"/>
    <property type="project" value="InterPro"/>
</dbReference>